<dbReference type="EnsemblMetazoa" id="XM_038221819.1">
    <property type="protein sequence ID" value="XP_038077747.1"/>
    <property type="gene ID" value="LOC119745462"/>
</dbReference>
<dbReference type="GeneID" id="119745462"/>
<feature type="region of interest" description="Disordered" evidence="2">
    <location>
        <begin position="482"/>
        <end position="508"/>
    </location>
</feature>
<dbReference type="RefSeq" id="XP_038077748.1">
    <property type="nucleotide sequence ID" value="XM_038221820.1"/>
</dbReference>
<feature type="region of interest" description="Disordered" evidence="2">
    <location>
        <begin position="1"/>
        <end position="85"/>
    </location>
</feature>
<dbReference type="SMART" id="SM00028">
    <property type="entry name" value="TPR"/>
    <property type="match status" value="3"/>
</dbReference>
<evidence type="ECO:0000256" key="1">
    <source>
        <dbReference type="PROSITE-ProRule" id="PRU00339"/>
    </source>
</evidence>
<dbReference type="RefSeq" id="XP_038077747.1">
    <property type="nucleotide sequence ID" value="XM_038221819.1"/>
</dbReference>
<evidence type="ECO:0008006" key="5">
    <source>
        <dbReference type="Google" id="ProtNLM"/>
    </source>
</evidence>
<evidence type="ECO:0000256" key="2">
    <source>
        <dbReference type="SAM" id="MobiDB-lite"/>
    </source>
</evidence>
<dbReference type="InterPro" id="IPR042621">
    <property type="entry name" value="TTC23/TTC23L"/>
</dbReference>
<keyword evidence="1" id="KW-0802">TPR repeat</keyword>
<dbReference type="Pfam" id="PF13374">
    <property type="entry name" value="TPR_10"/>
    <property type="match status" value="1"/>
</dbReference>
<dbReference type="PANTHER" id="PTHR14485">
    <property type="entry name" value="TETRATRICOPEPTIDE REPEAT PROTEIN 23"/>
    <property type="match status" value="1"/>
</dbReference>
<proteinExistence type="predicted"/>
<accession>A0A914BN85</accession>
<evidence type="ECO:0000313" key="4">
    <source>
        <dbReference type="Proteomes" id="UP000887568"/>
    </source>
</evidence>
<dbReference type="InterPro" id="IPR019734">
    <property type="entry name" value="TPR_rpt"/>
</dbReference>
<dbReference type="PANTHER" id="PTHR14485:SF2">
    <property type="entry name" value="FUNGAL STAND N-TERMINAL GOODBYE DOMAIN-CONTAINING PROTEIN"/>
    <property type="match status" value="1"/>
</dbReference>
<evidence type="ECO:0000313" key="3">
    <source>
        <dbReference type="EnsemblMetazoa" id="XP_038077748.1"/>
    </source>
</evidence>
<dbReference type="SUPFAM" id="SSF48452">
    <property type="entry name" value="TPR-like"/>
    <property type="match status" value="3"/>
</dbReference>
<name>A0A914BN85_PATMI</name>
<feature type="compositionally biased region" description="Polar residues" evidence="2">
    <location>
        <begin position="497"/>
        <end position="508"/>
    </location>
</feature>
<dbReference type="CTD" id="64927"/>
<protein>
    <recommendedName>
        <fullName evidence="5">Tetratricopeptide repeat protein 23</fullName>
    </recommendedName>
</protein>
<dbReference type="PROSITE" id="PS50005">
    <property type="entry name" value="TPR"/>
    <property type="match status" value="1"/>
</dbReference>
<keyword evidence="4" id="KW-1185">Reference proteome</keyword>
<dbReference type="Gene3D" id="1.25.40.10">
    <property type="entry name" value="Tetratricopeptide repeat domain"/>
    <property type="match status" value="3"/>
</dbReference>
<dbReference type="AlphaFoldDB" id="A0A914BN85"/>
<organism evidence="3 4">
    <name type="scientific">Patiria miniata</name>
    <name type="common">Bat star</name>
    <name type="synonym">Asterina miniata</name>
    <dbReference type="NCBI Taxonomy" id="46514"/>
    <lineage>
        <taxon>Eukaryota</taxon>
        <taxon>Metazoa</taxon>
        <taxon>Echinodermata</taxon>
        <taxon>Eleutherozoa</taxon>
        <taxon>Asterozoa</taxon>
        <taxon>Asteroidea</taxon>
        <taxon>Valvatacea</taxon>
        <taxon>Valvatida</taxon>
        <taxon>Asterinidae</taxon>
        <taxon>Patiria</taxon>
    </lineage>
</organism>
<dbReference type="Pfam" id="PF13181">
    <property type="entry name" value="TPR_8"/>
    <property type="match status" value="1"/>
</dbReference>
<dbReference type="OMA" id="VYKDMAA"/>
<dbReference type="OrthoDB" id="9986634at2759"/>
<dbReference type="InterPro" id="IPR011990">
    <property type="entry name" value="TPR-like_helical_dom_sf"/>
</dbReference>
<feature type="repeat" description="TPR" evidence="1">
    <location>
        <begin position="422"/>
        <end position="455"/>
    </location>
</feature>
<sequence>MESFSDLSLSDPDQEASDGEEKPNMEGLGLQIVDIPTENGSHSSSTRQRKRAGGNESNDNLSDDGSELSTQRSARASPGRRKKKLHKLKLKDGSVIVLNPPEELLKRSESKARKHAGLGEVEPALEEYIRCTALCRLVHGDGHWKLAESHTNLAYAYLTLKGLAPQAQYQAEAAKKIMLSGLHASDSSDCKADLLAVLVKMYYVLGRSNTMFNKYPEAEQCLLKAEKVSEERAKLIGSVGSEQEQMAIYIAIAMGKLYANQNKQALGASYYEKAVRLTEKHHGSDSLELIAIYQDLGKLEQSKGRHSNHDKAVEYYLQAHSITVARYSGQSEEVAETAHKLALAYSEQASAEAETTAERYLDESLGIRQVLYGPHHPKTIATQESLCKLLIRTDRQEEAVSLLKTIISSKCVTFGDFSEEVGETYKLYGSILLSQGQLDKAMKYFRKCYSIQSSLYGPSHKKSKATQQTIDMLLQSPALKAKEGQSKAGQLKKRPRFSSTIKTGGTLP</sequence>
<dbReference type="EnsemblMetazoa" id="XM_038221820.1">
    <property type="protein sequence ID" value="XP_038077748.1"/>
    <property type="gene ID" value="LOC119745462"/>
</dbReference>
<dbReference type="Proteomes" id="UP000887568">
    <property type="component" value="Unplaced"/>
</dbReference>
<reference evidence="3" key="1">
    <citation type="submission" date="2022-11" db="UniProtKB">
        <authorList>
            <consortium name="EnsemblMetazoa"/>
        </authorList>
    </citation>
    <scope>IDENTIFICATION</scope>
</reference>